<evidence type="ECO:0000313" key="2">
    <source>
        <dbReference type="EMBL" id="TFK23859.1"/>
    </source>
</evidence>
<proteinExistence type="predicted"/>
<keyword evidence="3" id="KW-1185">Reference proteome</keyword>
<reference evidence="2 3" key="1">
    <citation type="journal article" date="2019" name="Nat. Ecol. Evol.">
        <title>Megaphylogeny resolves global patterns of mushroom evolution.</title>
        <authorList>
            <person name="Varga T."/>
            <person name="Krizsan K."/>
            <person name="Foldi C."/>
            <person name="Dima B."/>
            <person name="Sanchez-Garcia M."/>
            <person name="Sanchez-Ramirez S."/>
            <person name="Szollosi G.J."/>
            <person name="Szarkandi J.G."/>
            <person name="Papp V."/>
            <person name="Albert L."/>
            <person name="Andreopoulos W."/>
            <person name="Angelini C."/>
            <person name="Antonin V."/>
            <person name="Barry K.W."/>
            <person name="Bougher N.L."/>
            <person name="Buchanan P."/>
            <person name="Buyck B."/>
            <person name="Bense V."/>
            <person name="Catcheside P."/>
            <person name="Chovatia M."/>
            <person name="Cooper J."/>
            <person name="Damon W."/>
            <person name="Desjardin D."/>
            <person name="Finy P."/>
            <person name="Geml J."/>
            <person name="Haridas S."/>
            <person name="Hughes K."/>
            <person name="Justo A."/>
            <person name="Karasinski D."/>
            <person name="Kautmanova I."/>
            <person name="Kiss B."/>
            <person name="Kocsube S."/>
            <person name="Kotiranta H."/>
            <person name="LaButti K.M."/>
            <person name="Lechner B.E."/>
            <person name="Liimatainen K."/>
            <person name="Lipzen A."/>
            <person name="Lukacs Z."/>
            <person name="Mihaltcheva S."/>
            <person name="Morgado L.N."/>
            <person name="Niskanen T."/>
            <person name="Noordeloos M.E."/>
            <person name="Ohm R.A."/>
            <person name="Ortiz-Santana B."/>
            <person name="Ovrebo C."/>
            <person name="Racz N."/>
            <person name="Riley R."/>
            <person name="Savchenko A."/>
            <person name="Shiryaev A."/>
            <person name="Soop K."/>
            <person name="Spirin V."/>
            <person name="Szebenyi C."/>
            <person name="Tomsovsky M."/>
            <person name="Tulloss R.E."/>
            <person name="Uehling J."/>
            <person name="Grigoriev I.V."/>
            <person name="Vagvolgyi C."/>
            <person name="Papp T."/>
            <person name="Martin F.M."/>
            <person name="Miettinen O."/>
            <person name="Hibbett D.S."/>
            <person name="Nagy L.G."/>
        </authorList>
    </citation>
    <scope>NUCLEOTIDE SEQUENCE [LARGE SCALE GENOMIC DNA]</scope>
    <source>
        <strain evidence="2 3">CBS 121175</strain>
    </source>
</reference>
<name>A0A5C3KTD2_COPMA</name>
<protein>
    <recommendedName>
        <fullName evidence="1">HNH nuclease domain-containing protein</fullName>
    </recommendedName>
</protein>
<dbReference type="AlphaFoldDB" id="A0A5C3KTD2"/>
<evidence type="ECO:0000313" key="3">
    <source>
        <dbReference type="Proteomes" id="UP000307440"/>
    </source>
</evidence>
<evidence type="ECO:0000259" key="1">
    <source>
        <dbReference type="Pfam" id="PF13391"/>
    </source>
</evidence>
<sequence length="387" mass="43003">MPATIQVYASFPRAVALGADLDVSPSNWHWIHCLTLPLETLTALQFSQRPYKWIRYSIGIVVGAEGDLSSSQDIFDVVDYNASLPTESTILYYHTSIEERQRMFPADPNSERTNITSSVATTRRAHFRGDVERRDGGTCVLTNAIPRYCDAVHLLAHSKGDAYITTYTQRRSRDPAGEDIVLDIDSVRNGLFLNKFTHVALGSDLAFLMTPNFAMTTSDVDPTAPPTERKCTAHAFNLGDPFVLGGFGTPSGTSIRISDTPEWPPAIIFDAVYASTVLHHFGNQTLRDEVTATWRDAFDPGGVMAAEQAGGKEVTDERVRFNVRKGPESGPDLLDMLTILPYILVPREERLAVMREVQQKAQEKAQAAEQTRVREKVDTWMKQVNAP</sequence>
<dbReference type="EMBL" id="ML210210">
    <property type="protein sequence ID" value="TFK23859.1"/>
    <property type="molecule type" value="Genomic_DNA"/>
</dbReference>
<dbReference type="InterPro" id="IPR003615">
    <property type="entry name" value="HNH_nuc"/>
</dbReference>
<dbReference type="OrthoDB" id="3269637at2759"/>
<gene>
    <name evidence="2" type="ORF">FA15DRAFT_670067</name>
</gene>
<dbReference type="Pfam" id="PF13391">
    <property type="entry name" value="HNH_2"/>
    <property type="match status" value="1"/>
</dbReference>
<dbReference type="Proteomes" id="UP000307440">
    <property type="component" value="Unassembled WGS sequence"/>
</dbReference>
<organism evidence="2 3">
    <name type="scientific">Coprinopsis marcescibilis</name>
    <name type="common">Agaric fungus</name>
    <name type="synonym">Psathyrella marcescibilis</name>
    <dbReference type="NCBI Taxonomy" id="230819"/>
    <lineage>
        <taxon>Eukaryota</taxon>
        <taxon>Fungi</taxon>
        <taxon>Dikarya</taxon>
        <taxon>Basidiomycota</taxon>
        <taxon>Agaricomycotina</taxon>
        <taxon>Agaricomycetes</taxon>
        <taxon>Agaricomycetidae</taxon>
        <taxon>Agaricales</taxon>
        <taxon>Agaricineae</taxon>
        <taxon>Psathyrellaceae</taxon>
        <taxon>Coprinopsis</taxon>
    </lineage>
</organism>
<feature type="domain" description="HNH nuclease" evidence="1">
    <location>
        <begin position="139"/>
        <end position="202"/>
    </location>
</feature>
<accession>A0A5C3KTD2</accession>